<accession>A0A3D9HED9</accession>
<proteinExistence type="predicted"/>
<comment type="caution">
    <text evidence="1">The sequence shown here is derived from an EMBL/GenBank/DDBJ whole genome shotgun (WGS) entry which is preliminary data.</text>
</comment>
<dbReference type="AlphaFoldDB" id="A0A3D9HED9"/>
<name>A0A3D9HED9_9FLAO</name>
<evidence type="ECO:0000313" key="2">
    <source>
        <dbReference type="Proteomes" id="UP000256980"/>
    </source>
</evidence>
<dbReference type="EMBL" id="QRDV01000001">
    <property type="protein sequence ID" value="RED47346.1"/>
    <property type="molecule type" value="Genomic_DNA"/>
</dbReference>
<protein>
    <submittedName>
        <fullName evidence="1">Uncharacterized protein</fullName>
    </submittedName>
</protein>
<dbReference type="Proteomes" id="UP000256980">
    <property type="component" value="Unassembled WGS sequence"/>
</dbReference>
<organism evidence="1 2">
    <name type="scientific">Winogradskyella eximia</name>
    <dbReference type="NCBI Taxonomy" id="262006"/>
    <lineage>
        <taxon>Bacteria</taxon>
        <taxon>Pseudomonadati</taxon>
        <taxon>Bacteroidota</taxon>
        <taxon>Flavobacteriia</taxon>
        <taxon>Flavobacteriales</taxon>
        <taxon>Flavobacteriaceae</taxon>
        <taxon>Winogradskyella</taxon>
    </lineage>
</organism>
<sequence>MGFTLHAQEQYAKLEKNRNIQAQGLIHQLNKTSDTLILKSDKIIHSLYTINQNYTRELDIEIDSTAYKLPLNKLSIGKHVFVARQAPMKIIFVVRILKEIPTQLPESYRTKALVAIKQLNSSVEKENSARLVVD</sequence>
<reference evidence="1 2" key="1">
    <citation type="submission" date="2018-07" db="EMBL/GenBank/DDBJ databases">
        <title>Genomic Encyclopedia of Type Strains, Phase III (KMG-III): the genomes of soil and plant-associated and newly described type strains.</title>
        <authorList>
            <person name="Whitman W."/>
        </authorList>
    </citation>
    <scope>NUCLEOTIDE SEQUENCE [LARGE SCALE GENOMIC DNA]</scope>
    <source>
        <strain evidence="1 2">CECT 7946</strain>
    </source>
</reference>
<gene>
    <name evidence="1" type="ORF">DFQ10_1011136</name>
</gene>
<keyword evidence="2" id="KW-1185">Reference proteome</keyword>
<evidence type="ECO:0000313" key="1">
    <source>
        <dbReference type="EMBL" id="RED47346.1"/>
    </source>
</evidence>